<accession>A0A2W2HDY6</accession>
<keyword evidence="2" id="KW-1185">Reference proteome</keyword>
<organism evidence="1 2">
    <name type="scientific">Spongiactinospora gelatinilytica</name>
    <dbReference type="NCBI Taxonomy" id="2666298"/>
    <lineage>
        <taxon>Bacteria</taxon>
        <taxon>Bacillati</taxon>
        <taxon>Actinomycetota</taxon>
        <taxon>Actinomycetes</taxon>
        <taxon>Streptosporangiales</taxon>
        <taxon>Streptosporangiaceae</taxon>
        <taxon>Spongiactinospora</taxon>
    </lineage>
</organism>
<dbReference type="AlphaFoldDB" id="A0A2W2HDY6"/>
<protein>
    <submittedName>
        <fullName evidence="1">Uncharacterized protein</fullName>
    </submittedName>
</protein>
<gene>
    <name evidence="1" type="ORF">C1I98_17285</name>
</gene>
<dbReference type="Proteomes" id="UP000248544">
    <property type="component" value="Unassembled WGS sequence"/>
</dbReference>
<name>A0A2W2HDY6_9ACTN</name>
<evidence type="ECO:0000313" key="1">
    <source>
        <dbReference type="EMBL" id="PZG44417.1"/>
    </source>
</evidence>
<reference evidence="1 2" key="1">
    <citation type="submission" date="2018-01" db="EMBL/GenBank/DDBJ databases">
        <title>Draft genome sequence of Sphaerisporangium sp. 7K107.</title>
        <authorList>
            <person name="Sahin N."/>
            <person name="Saygin H."/>
            <person name="Ay H."/>
        </authorList>
    </citation>
    <scope>NUCLEOTIDE SEQUENCE [LARGE SCALE GENOMIC DNA]</scope>
    <source>
        <strain evidence="1 2">7K107</strain>
    </source>
</reference>
<proteinExistence type="predicted"/>
<evidence type="ECO:0000313" key="2">
    <source>
        <dbReference type="Proteomes" id="UP000248544"/>
    </source>
</evidence>
<feature type="non-terminal residue" evidence="1">
    <location>
        <position position="273"/>
    </location>
</feature>
<sequence>MSGFIGELERAGQVIAEQAESIRRELAAVDLSAAGLAPIREIGGWTEQELPRLRQRLATINAPMPTLPGLSDPGRLMPYQEASLLAPAEARRQGTALGKRFAAIDPDEFSLTGPYAPDKIAAVLKELGAHRQDAVYSAAFFATLGPSGPQKLDAAVRRLAEEKRADARMAAGTAFAMAVSGGASVPGFAAVMKSVEKSAKSGDNEDEEELAAVSALLSHGNYPDVWLAELVQPALLPDSRITGPTLAGFLNALGNNPAAARLAPGHAVAAPAL</sequence>
<comment type="caution">
    <text evidence="1">The sequence shown here is derived from an EMBL/GenBank/DDBJ whole genome shotgun (WGS) entry which is preliminary data.</text>
</comment>
<dbReference type="EMBL" id="POUA01000125">
    <property type="protein sequence ID" value="PZG44417.1"/>
    <property type="molecule type" value="Genomic_DNA"/>
</dbReference>